<evidence type="ECO:0000256" key="6">
    <source>
        <dbReference type="ARBA" id="ARBA00022807"/>
    </source>
</evidence>
<feature type="region of interest" description="Disordered" evidence="8">
    <location>
        <begin position="480"/>
        <end position="499"/>
    </location>
</feature>
<dbReference type="EMBL" id="JABCKI010000005">
    <property type="protein sequence ID" value="KAG5654546.1"/>
    <property type="molecule type" value="Genomic_DNA"/>
</dbReference>
<dbReference type="Pfam" id="PF00443">
    <property type="entry name" value="UCH"/>
    <property type="match status" value="1"/>
</dbReference>
<evidence type="ECO:0000259" key="9">
    <source>
        <dbReference type="PROSITE" id="PS50235"/>
    </source>
</evidence>
<name>A0A9P7GQW9_9AGAR</name>
<protein>
    <recommendedName>
        <fullName evidence="7">Ubiquitin carboxyl-terminal hydrolase</fullName>
        <ecNumber evidence="7">3.4.19.12</ecNumber>
    </recommendedName>
</protein>
<feature type="compositionally biased region" description="Low complexity" evidence="8">
    <location>
        <begin position="428"/>
        <end position="441"/>
    </location>
</feature>
<dbReference type="EC" id="3.4.19.12" evidence="7"/>
<feature type="compositionally biased region" description="Polar residues" evidence="8">
    <location>
        <begin position="442"/>
        <end position="456"/>
    </location>
</feature>
<dbReference type="SUPFAM" id="SSF54001">
    <property type="entry name" value="Cysteine proteinases"/>
    <property type="match status" value="1"/>
</dbReference>
<feature type="compositionally biased region" description="Polar residues" evidence="8">
    <location>
        <begin position="416"/>
        <end position="427"/>
    </location>
</feature>
<feature type="compositionally biased region" description="Low complexity" evidence="8">
    <location>
        <begin position="786"/>
        <end position="810"/>
    </location>
</feature>
<evidence type="ECO:0000256" key="2">
    <source>
        <dbReference type="ARBA" id="ARBA00009085"/>
    </source>
</evidence>
<feature type="region of interest" description="Disordered" evidence="8">
    <location>
        <begin position="653"/>
        <end position="765"/>
    </location>
</feature>
<dbReference type="OrthoDB" id="420187at2759"/>
<feature type="region of interest" description="Disordered" evidence="8">
    <location>
        <begin position="167"/>
        <end position="198"/>
    </location>
</feature>
<feature type="region of interest" description="Disordered" evidence="8">
    <location>
        <begin position="778"/>
        <end position="821"/>
    </location>
</feature>
<keyword evidence="11" id="KW-1185">Reference proteome</keyword>
<feature type="region of interest" description="Disordered" evidence="8">
    <location>
        <begin position="587"/>
        <end position="626"/>
    </location>
</feature>
<comment type="caution">
    <text evidence="10">The sequence shown here is derived from an EMBL/GenBank/DDBJ whole genome shotgun (WGS) entry which is preliminary data.</text>
</comment>
<proteinExistence type="inferred from homology"/>
<reference evidence="10" key="2">
    <citation type="submission" date="2021-10" db="EMBL/GenBank/DDBJ databases">
        <title>Phylogenomics reveals ancestral predisposition of the termite-cultivated fungus Termitomyces towards a domesticated lifestyle.</title>
        <authorList>
            <person name="Auxier B."/>
            <person name="Grum-Grzhimaylo A."/>
            <person name="Cardenas M.E."/>
            <person name="Lodge J.D."/>
            <person name="Laessoe T."/>
            <person name="Pedersen O."/>
            <person name="Smith M.E."/>
            <person name="Kuyper T.W."/>
            <person name="Franco-Molano E.A."/>
            <person name="Baroni T.J."/>
            <person name="Aanen D.K."/>
        </authorList>
    </citation>
    <scope>NUCLEOTIDE SEQUENCE</scope>
    <source>
        <strain evidence="10">D49</strain>
    </source>
</reference>
<feature type="compositionally biased region" description="Basic and acidic residues" evidence="8">
    <location>
        <begin position="393"/>
        <end position="408"/>
    </location>
</feature>
<evidence type="ECO:0000256" key="8">
    <source>
        <dbReference type="SAM" id="MobiDB-lite"/>
    </source>
</evidence>
<feature type="domain" description="USP" evidence="9">
    <location>
        <begin position="30"/>
        <end position="990"/>
    </location>
</feature>
<evidence type="ECO:0000313" key="11">
    <source>
        <dbReference type="Proteomes" id="UP000717328"/>
    </source>
</evidence>
<dbReference type="AlphaFoldDB" id="A0A9P7GQW9"/>
<dbReference type="GO" id="GO:0016579">
    <property type="term" value="P:protein deubiquitination"/>
    <property type="evidence" value="ECO:0007669"/>
    <property type="project" value="InterPro"/>
</dbReference>
<dbReference type="InterPro" id="IPR018200">
    <property type="entry name" value="USP_CS"/>
</dbReference>
<dbReference type="PANTHER" id="PTHR24006:SF888">
    <property type="entry name" value="UBIQUITIN CARBOXYL-TERMINAL HYDROLASE 30"/>
    <property type="match status" value="1"/>
</dbReference>
<comment type="catalytic activity">
    <reaction evidence="1 7">
        <text>Thiol-dependent hydrolysis of ester, thioester, amide, peptide and isopeptide bonds formed by the C-terminal Gly of ubiquitin (a 76-residue protein attached to proteins as an intracellular targeting signal).</text>
        <dbReference type="EC" id="3.4.19.12"/>
    </reaction>
</comment>
<dbReference type="Gene3D" id="3.90.70.10">
    <property type="entry name" value="Cysteine proteinases"/>
    <property type="match status" value="2"/>
</dbReference>
<evidence type="ECO:0000256" key="5">
    <source>
        <dbReference type="ARBA" id="ARBA00022801"/>
    </source>
</evidence>
<feature type="compositionally biased region" description="Basic residues" evidence="8">
    <location>
        <begin position="811"/>
        <end position="820"/>
    </location>
</feature>
<accession>A0A9P7GQW9</accession>
<evidence type="ECO:0000256" key="4">
    <source>
        <dbReference type="ARBA" id="ARBA00022786"/>
    </source>
</evidence>
<keyword evidence="5 7" id="KW-0378">Hydrolase</keyword>
<gene>
    <name evidence="10" type="ORF">H0H81_000071</name>
</gene>
<feature type="compositionally biased region" description="Polar residues" evidence="8">
    <location>
        <begin position="712"/>
        <end position="724"/>
    </location>
</feature>
<feature type="compositionally biased region" description="Polar residues" evidence="8">
    <location>
        <begin position="606"/>
        <end position="622"/>
    </location>
</feature>
<dbReference type="InterPro" id="IPR001394">
    <property type="entry name" value="Peptidase_C19_UCH"/>
</dbReference>
<dbReference type="PROSITE" id="PS00973">
    <property type="entry name" value="USP_2"/>
    <property type="match status" value="1"/>
</dbReference>
<feature type="compositionally biased region" description="Acidic residues" evidence="8">
    <location>
        <begin position="587"/>
        <end position="597"/>
    </location>
</feature>
<dbReference type="PROSITE" id="PS50235">
    <property type="entry name" value="USP_3"/>
    <property type="match status" value="1"/>
</dbReference>
<keyword evidence="6 7" id="KW-0788">Thiol protease</keyword>
<comment type="similarity">
    <text evidence="2 7">Belongs to the peptidase C19 family.</text>
</comment>
<evidence type="ECO:0000256" key="1">
    <source>
        <dbReference type="ARBA" id="ARBA00000707"/>
    </source>
</evidence>
<sequence length="990" mass="109496">MAKPKNPTPQELYRVRKQREEQERVAFLPPGLINHGNTCFMNSVLQGLIATHLLSDLAQFKPIPHGYLSPAPASRRSPLLTNARPVSGEFNKPFDKAMPIGDMFLQLMNKAWDSQARQARESLTPKPLLTILGQKYDQYLDFAQQDAHEFLRILLDATRMEELDVIKKRQPPPEIHKKRRRTTITPSHPAPDRTEPPDDEKLATLSDMIFGGRFASILVCQKCKNVSQTYEDFSDISLSIKAEDYHERKRDRLKNLAKRLTFQGTPSSANVITNAAAVLAAHAGPRAASVPPSPKEREGQLGELYEAPEVHEPRRRSVEVLADEAKDTEPVAAVAAPAESTVSVVLTTGNGLVPSPDVRHVEISPSLKPKEKKDDGWSKIGRRISMTVGLTKSSKERRSRDRSSKDLSRSSLQLDPSLSNETNTVAESNTSASSTPRTSASDFSSSTTLLSGNSHDPNPNPRAPSPTPLNPLHGRIHASRRPHVIRAKSPKPPKPTPGEVSYLREILADITPASSNPFNNLFKPPYHQSNSSNRSVAGPENLWLSMNHFSGIEECLRMFTAVEILDGENMVGCRRCWKIENGEYEVHEDDGNDEDSDSVDHHDQGSVGSHSQPHTPAPTLNGTVRAKRDLSNLRPAALTNIPMSMSTPTVQLYSHTNTSDDHSITSLPTADTASTTESELDTDSSSIVLVSHPDRQKDNTPLTPGGLPIPHISTTGPDSSNSTISPPPIDRSVSLPHSIPIAQPNPRLGQVLNHFPPSSQPHIDTLMVPKARRQLRPEIDTEESSGAESDASAATSTQSFDSTASTSKLPTPHRKPRKPKPVIMRPAYKRYLIGTPPPVLVIHLKRFQQISKTYMLSFSHGFKKLDDYVTFPEVLDLTPYLAPKKEDFGLGRKGKFGASKKEKGEKCLYRLYAVVVHIGNMLGGHYIAYTALPDLQPPTKRDSTEKEESSTSTDVRPPRQWAYISDHIVRLTTLEEVLKAKAYICMYERI</sequence>
<dbReference type="GO" id="GO:0004843">
    <property type="term" value="F:cysteine-type deubiquitinase activity"/>
    <property type="evidence" value="ECO:0007669"/>
    <property type="project" value="UniProtKB-UniRule"/>
</dbReference>
<evidence type="ECO:0000256" key="3">
    <source>
        <dbReference type="ARBA" id="ARBA00022670"/>
    </source>
</evidence>
<keyword evidence="4 7" id="KW-0833">Ubl conjugation pathway</keyword>
<dbReference type="GO" id="GO:0006508">
    <property type="term" value="P:proteolysis"/>
    <property type="evidence" value="ECO:0007669"/>
    <property type="project" value="UniProtKB-KW"/>
</dbReference>
<dbReference type="PROSITE" id="PS00972">
    <property type="entry name" value="USP_1"/>
    <property type="match status" value="1"/>
</dbReference>
<dbReference type="Proteomes" id="UP000717328">
    <property type="component" value="Unassembled WGS sequence"/>
</dbReference>
<reference evidence="10" key="1">
    <citation type="submission" date="2021-02" db="EMBL/GenBank/DDBJ databases">
        <authorList>
            <person name="Nieuwenhuis M."/>
            <person name="Van De Peppel L.J.J."/>
        </authorList>
    </citation>
    <scope>NUCLEOTIDE SEQUENCE</scope>
    <source>
        <strain evidence="10">D49</strain>
    </source>
</reference>
<dbReference type="GO" id="GO:0005634">
    <property type="term" value="C:nucleus"/>
    <property type="evidence" value="ECO:0007669"/>
    <property type="project" value="TreeGrafter"/>
</dbReference>
<dbReference type="GO" id="GO:0005829">
    <property type="term" value="C:cytosol"/>
    <property type="evidence" value="ECO:0007669"/>
    <property type="project" value="TreeGrafter"/>
</dbReference>
<feature type="compositionally biased region" description="Basic and acidic residues" evidence="8">
    <location>
        <begin position="357"/>
        <end position="377"/>
    </location>
</feature>
<dbReference type="InterPro" id="IPR050164">
    <property type="entry name" value="Peptidase_C19"/>
</dbReference>
<organism evidence="10 11">
    <name type="scientific">Sphagnurus paluster</name>
    <dbReference type="NCBI Taxonomy" id="117069"/>
    <lineage>
        <taxon>Eukaryota</taxon>
        <taxon>Fungi</taxon>
        <taxon>Dikarya</taxon>
        <taxon>Basidiomycota</taxon>
        <taxon>Agaricomycotina</taxon>
        <taxon>Agaricomycetes</taxon>
        <taxon>Agaricomycetidae</taxon>
        <taxon>Agaricales</taxon>
        <taxon>Tricholomatineae</taxon>
        <taxon>Lyophyllaceae</taxon>
        <taxon>Sphagnurus</taxon>
    </lineage>
</organism>
<feature type="compositionally biased region" description="Pro residues" evidence="8">
    <location>
        <begin position="458"/>
        <end position="469"/>
    </location>
</feature>
<dbReference type="InterPro" id="IPR028889">
    <property type="entry name" value="USP"/>
</dbReference>
<feature type="compositionally biased region" description="Basic residues" evidence="8">
    <location>
        <begin position="480"/>
        <end position="491"/>
    </location>
</feature>
<evidence type="ECO:0000313" key="10">
    <source>
        <dbReference type="EMBL" id="KAG5654546.1"/>
    </source>
</evidence>
<keyword evidence="3 7" id="KW-0645">Protease</keyword>
<evidence type="ECO:0000256" key="7">
    <source>
        <dbReference type="RuleBase" id="RU366025"/>
    </source>
</evidence>
<feature type="region of interest" description="Disordered" evidence="8">
    <location>
        <begin position="350"/>
        <end position="475"/>
    </location>
</feature>
<dbReference type="InterPro" id="IPR038765">
    <property type="entry name" value="Papain-like_cys_pep_sf"/>
</dbReference>
<dbReference type="PANTHER" id="PTHR24006">
    <property type="entry name" value="UBIQUITIN CARBOXYL-TERMINAL HYDROLASE"/>
    <property type="match status" value="1"/>
</dbReference>